<reference evidence="1 2" key="1">
    <citation type="journal article" date="2019" name="Sci. Rep.">
        <title>Orb-weaving spider Araneus ventricosus genome elucidates the spidroin gene catalogue.</title>
        <authorList>
            <person name="Kono N."/>
            <person name="Nakamura H."/>
            <person name="Ohtoshi R."/>
            <person name="Moran D.A.P."/>
            <person name="Shinohara A."/>
            <person name="Yoshida Y."/>
            <person name="Fujiwara M."/>
            <person name="Mori M."/>
            <person name="Tomita M."/>
            <person name="Arakawa K."/>
        </authorList>
    </citation>
    <scope>NUCLEOTIDE SEQUENCE [LARGE SCALE GENOMIC DNA]</scope>
</reference>
<dbReference type="EMBL" id="BGPR01018505">
    <property type="protein sequence ID" value="GBN79345.1"/>
    <property type="molecule type" value="Genomic_DNA"/>
</dbReference>
<evidence type="ECO:0000313" key="2">
    <source>
        <dbReference type="Proteomes" id="UP000499080"/>
    </source>
</evidence>
<gene>
    <name evidence="1" type="ORF">AVEN_150950_1</name>
</gene>
<sequence>MCPTQDDKKFETIGRLGILSGRGRKQIPSSSVDVATAVVEASRQSPHGSNVELLHFSSILEWWLTSFGHGTFCGITKPIFASMGTLTSIIVEFGQRKTSRYPGTTLAS</sequence>
<proteinExistence type="predicted"/>
<comment type="caution">
    <text evidence="1">The sequence shown here is derived from an EMBL/GenBank/DDBJ whole genome shotgun (WGS) entry which is preliminary data.</text>
</comment>
<dbReference type="Proteomes" id="UP000499080">
    <property type="component" value="Unassembled WGS sequence"/>
</dbReference>
<organism evidence="1 2">
    <name type="scientific">Araneus ventricosus</name>
    <name type="common">Orbweaver spider</name>
    <name type="synonym">Epeira ventricosa</name>
    <dbReference type="NCBI Taxonomy" id="182803"/>
    <lineage>
        <taxon>Eukaryota</taxon>
        <taxon>Metazoa</taxon>
        <taxon>Ecdysozoa</taxon>
        <taxon>Arthropoda</taxon>
        <taxon>Chelicerata</taxon>
        <taxon>Arachnida</taxon>
        <taxon>Araneae</taxon>
        <taxon>Araneomorphae</taxon>
        <taxon>Entelegynae</taxon>
        <taxon>Araneoidea</taxon>
        <taxon>Araneidae</taxon>
        <taxon>Araneus</taxon>
    </lineage>
</organism>
<dbReference type="OrthoDB" id="9979538at2759"/>
<keyword evidence="2" id="KW-1185">Reference proteome</keyword>
<dbReference type="AlphaFoldDB" id="A0A4Y2RWH9"/>
<accession>A0A4Y2RWH9</accession>
<protein>
    <submittedName>
        <fullName evidence="1">Uncharacterized protein</fullName>
    </submittedName>
</protein>
<name>A0A4Y2RWH9_ARAVE</name>
<evidence type="ECO:0000313" key="1">
    <source>
        <dbReference type="EMBL" id="GBN79345.1"/>
    </source>
</evidence>